<organism evidence="1 2">
    <name type="scientific">Phyllosticta citrichinensis</name>
    <dbReference type="NCBI Taxonomy" id="1130410"/>
    <lineage>
        <taxon>Eukaryota</taxon>
        <taxon>Fungi</taxon>
        <taxon>Dikarya</taxon>
        <taxon>Ascomycota</taxon>
        <taxon>Pezizomycotina</taxon>
        <taxon>Dothideomycetes</taxon>
        <taxon>Dothideomycetes incertae sedis</taxon>
        <taxon>Botryosphaeriales</taxon>
        <taxon>Phyllostictaceae</taxon>
        <taxon>Phyllosticta</taxon>
    </lineage>
</organism>
<evidence type="ECO:0008006" key="3">
    <source>
        <dbReference type="Google" id="ProtNLM"/>
    </source>
</evidence>
<sequence>MRRDQDAVRAPNVRTAVCLLLRACVSVPFRVLHARPPCPCRAICLNSAMLSSTALAATAAAVQHSSSTTMRVVIPPRLPLGTPTATALMVTAAATAGRFTSIAHDGRRLAIRSLCPFGPVETTRTVLCRCSLPVSWRNILTTRTVSVRLRQPARRPGQQQPSSEALALPKVLSTKQAYLAPHTPLSYLGAQPRRAWSDTRCIPLQSTLLFTSGRRVAWS</sequence>
<reference evidence="1 2" key="1">
    <citation type="journal article" date="2022" name="G3 (Bethesda)">
        <title>Enemy or ally: a genomic approach to elucidate the lifestyle of Phyllosticta citrichinaensis.</title>
        <authorList>
            <person name="Buijs V.A."/>
            <person name="Groenewald J.Z."/>
            <person name="Haridas S."/>
            <person name="LaButti K.M."/>
            <person name="Lipzen A."/>
            <person name="Martin F.M."/>
            <person name="Barry K."/>
            <person name="Grigoriev I.V."/>
            <person name="Crous P.W."/>
            <person name="Seidl M.F."/>
        </authorList>
    </citation>
    <scope>NUCLEOTIDE SEQUENCE [LARGE SCALE GENOMIC DNA]</scope>
    <source>
        <strain evidence="1 2">CBS 129764</strain>
    </source>
</reference>
<evidence type="ECO:0000313" key="1">
    <source>
        <dbReference type="EMBL" id="KAK8157267.1"/>
    </source>
</evidence>
<dbReference type="Proteomes" id="UP001456524">
    <property type="component" value="Unassembled WGS sequence"/>
</dbReference>
<name>A0ABR1XJR6_9PEZI</name>
<evidence type="ECO:0000313" key="2">
    <source>
        <dbReference type="Proteomes" id="UP001456524"/>
    </source>
</evidence>
<accession>A0ABR1XJR6</accession>
<gene>
    <name evidence="1" type="ORF">IWX90DRAFT_319461</name>
</gene>
<proteinExistence type="predicted"/>
<dbReference type="EMBL" id="JBBWUH010000009">
    <property type="protein sequence ID" value="KAK8157267.1"/>
    <property type="molecule type" value="Genomic_DNA"/>
</dbReference>
<comment type="caution">
    <text evidence="1">The sequence shown here is derived from an EMBL/GenBank/DDBJ whole genome shotgun (WGS) entry which is preliminary data.</text>
</comment>
<keyword evidence="2" id="KW-1185">Reference proteome</keyword>
<protein>
    <recommendedName>
        <fullName evidence="3">Secreted protein</fullName>
    </recommendedName>
</protein>